<dbReference type="HOGENOM" id="CLU_1501491_0_0_6"/>
<keyword evidence="3" id="KW-1185">Reference proteome</keyword>
<dbReference type="AlphaFoldDB" id="A1WXC8"/>
<keyword evidence="1" id="KW-0732">Signal</keyword>
<feature type="signal peptide" evidence="1">
    <location>
        <begin position="1"/>
        <end position="24"/>
    </location>
</feature>
<feature type="chain" id="PRO_5002640436" evidence="1">
    <location>
        <begin position="25"/>
        <end position="179"/>
    </location>
</feature>
<dbReference type="EMBL" id="CP000544">
    <property type="protein sequence ID" value="ABM62340.1"/>
    <property type="molecule type" value="Genomic_DNA"/>
</dbReference>
<evidence type="ECO:0000256" key="1">
    <source>
        <dbReference type="SAM" id="SignalP"/>
    </source>
</evidence>
<organism evidence="2 3">
    <name type="scientific">Halorhodospira halophila (strain DSM 244 / SL1)</name>
    <name type="common">Ectothiorhodospira halophila (strain DSM 244 / SL1)</name>
    <dbReference type="NCBI Taxonomy" id="349124"/>
    <lineage>
        <taxon>Bacteria</taxon>
        <taxon>Pseudomonadati</taxon>
        <taxon>Pseudomonadota</taxon>
        <taxon>Gammaproteobacteria</taxon>
        <taxon>Chromatiales</taxon>
        <taxon>Ectothiorhodospiraceae</taxon>
        <taxon>Halorhodospira</taxon>
    </lineage>
</organism>
<accession>A1WXC8</accession>
<dbReference type="STRING" id="349124.Hhal_1576"/>
<name>A1WXC8_HALHL</name>
<dbReference type="RefSeq" id="WP_011814362.1">
    <property type="nucleotide sequence ID" value="NC_008789.1"/>
</dbReference>
<gene>
    <name evidence="2" type="ordered locus">Hhal_1576</name>
</gene>
<sequence length="179" mass="19393">MGNRCALVTALTLLGGLVPGMALALTPERVEQWQEAVGALHDHAAEQGMEDWHPASELRGVGKSETAFREAAKTLEDPASALELYGYEGAAAWAEEGARIYRALIALEAGDPRELQAQLEGAIEQIEENPHLGDAAKGEIIADIKAQRERVTDFLASVPDADREAVATRQERLMELLRP</sequence>
<evidence type="ECO:0000313" key="2">
    <source>
        <dbReference type="EMBL" id="ABM62340.1"/>
    </source>
</evidence>
<dbReference type="KEGG" id="hha:Hhal_1576"/>
<dbReference type="Proteomes" id="UP000000647">
    <property type="component" value="Chromosome"/>
</dbReference>
<reference evidence="2 3" key="2">
    <citation type="journal article" date="2013" name="Stand. Genomic Sci.">
        <title>Complete genome sequence of Halorhodospira halophila SL1.</title>
        <authorList>
            <person name="Challacombe J.F."/>
            <person name="Majid S."/>
            <person name="Deole R."/>
            <person name="Brettin T.S."/>
            <person name="Bruce D."/>
            <person name="Delano S.F."/>
            <person name="Detter J.C."/>
            <person name="Gleasner C.D."/>
            <person name="Han C.S."/>
            <person name="Misra M."/>
            <person name="Reitenga K.G."/>
            <person name="Mikhailova N."/>
            <person name="Woyke T."/>
            <person name="Pitluck S."/>
            <person name="Nolan M."/>
            <person name="Land M.L."/>
            <person name="Saunders E."/>
            <person name="Tapia R."/>
            <person name="Lapidus A."/>
            <person name="Ivanova N."/>
            <person name="Hoff W.D."/>
        </authorList>
    </citation>
    <scope>NUCLEOTIDE SEQUENCE [LARGE SCALE GENOMIC DNA]</scope>
    <source>
        <strain evidence="3">DSM 244 / SL1</strain>
    </source>
</reference>
<reference evidence="3" key="1">
    <citation type="submission" date="2006-12" db="EMBL/GenBank/DDBJ databases">
        <title>Complete sequence of Halorhodospira halophila SL1.</title>
        <authorList>
            <consortium name="US DOE Joint Genome Institute"/>
            <person name="Copeland A."/>
            <person name="Lucas S."/>
            <person name="Lapidus A."/>
            <person name="Barry K."/>
            <person name="Detter J.C."/>
            <person name="Glavina del Rio T."/>
            <person name="Hammon N."/>
            <person name="Israni S."/>
            <person name="Dalin E."/>
            <person name="Tice H."/>
            <person name="Pitluck S."/>
            <person name="Saunders E."/>
            <person name="Brettin T."/>
            <person name="Bruce D."/>
            <person name="Han C."/>
            <person name="Tapia R."/>
            <person name="Schmutz J."/>
            <person name="Larimer F."/>
            <person name="Land M."/>
            <person name="Hauser L."/>
            <person name="Kyrpides N."/>
            <person name="Mikhailova N."/>
            <person name="Hoff W."/>
            <person name="Richardson P."/>
        </authorList>
    </citation>
    <scope>NUCLEOTIDE SEQUENCE [LARGE SCALE GENOMIC DNA]</scope>
    <source>
        <strain evidence="3">DSM 244 / SL1</strain>
    </source>
</reference>
<protein>
    <submittedName>
        <fullName evidence="2">Uncharacterized protein</fullName>
    </submittedName>
</protein>
<evidence type="ECO:0000313" key="3">
    <source>
        <dbReference type="Proteomes" id="UP000000647"/>
    </source>
</evidence>
<proteinExistence type="predicted"/>